<reference evidence="1" key="1">
    <citation type="submission" date="2021-05" db="EMBL/GenBank/DDBJ databases">
        <title>Complete genome sequence of the cellulolytic planctomycete Telmatocola sphagniphila SP2T and characterization of the first cellulase from planctomycetes.</title>
        <authorList>
            <person name="Rakitin A.L."/>
            <person name="Beletsky A.V."/>
            <person name="Naumoff D.G."/>
            <person name="Kulichevskaya I.S."/>
            <person name="Mardanov A.V."/>
            <person name="Ravin N.V."/>
            <person name="Dedysh S.N."/>
        </authorList>
    </citation>
    <scope>NUCLEOTIDE SEQUENCE</scope>
    <source>
        <strain evidence="1">SP2T</strain>
    </source>
</reference>
<dbReference type="Proteomes" id="UP000676194">
    <property type="component" value="Chromosome"/>
</dbReference>
<dbReference type="EMBL" id="CP074694">
    <property type="protein sequence ID" value="QVL34449.1"/>
    <property type="molecule type" value="Genomic_DNA"/>
</dbReference>
<dbReference type="KEGG" id="tsph:KIH39_11230"/>
<dbReference type="AlphaFoldDB" id="A0A8E6BAU2"/>
<protein>
    <submittedName>
        <fullName evidence="1">Uncharacterized protein</fullName>
    </submittedName>
</protein>
<name>A0A8E6BAU2_9BACT</name>
<accession>A0A8E6BAU2</accession>
<evidence type="ECO:0000313" key="1">
    <source>
        <dbReference type="EMBL" id="QVL34449.1"/>
    </source>
</evidence>
<proteinExistence type="predicted"/>
<gene>
    <name evidence="1" type="ORF">KIH39_11230</name>
</gene>
<keyword evidence="2" id="KW-1185">Reference proteome</keyword>
<evidence type="ECO:0000313" key="2">
    <source>
        <dbReference type="Proteomes" id="UP000676194"/>
    </source>
</evidence>
<sequence length="157" mass="18160">MAFNRPQMYLRLETEQWSKGIKISRGNNSTKSMVEKFPGTLSFSFKDLGNVDGKKKYQLIGSFQAEQSSGSISSRTMIDEYPTEYPSNRIIQTYVREIKEKFELKPGESKTIWSISFQEMPKTSFQIPITIEEAIEAADWTITFKLSYTLHFEDLVD</sequence>
<dbReference type="RefSeq" id="WP_213499447.1">
    <property type="nucleotide sequence ID" value="NZ_CP074694.1"/>
</dbReference>
<organism evidence="1 2">
    <name type="scientific">Telmatocola sphagniphila</name>
    <dbReference type="NCBI Taxonomy" id="1123043"/>
    <lineage>
        <taxon>Bacteria</taxon>
        <taxon>Pseudomonadati</taxon>
        <taxon>Planctomycetota</taxon>
        <taxon>Planctomycetia</taxon>
        <taxon>Gemmatales</taxon>
        <taxon>Gemmataceae</taxon>
    </lineage>
</organism>